<reference evidence="1" key="1">
    <citation type="submission" date="2021-06" db="EMBL/GenBank/DDBJ databases">
        <authorList>
            <person name="Kallberg Y."/>
            <person name="Tangrot J."/>
            <person name="Rosling A."/>
        </authorList>
    </citation>
    <scope>NUCLEOTIDE SEQUENCE</scope>
    <source>
        <strain evidence="1">CL356</strain>
    </source>
</reference>
<protein>
    <submittedName>
        <fullName evidence="1">17592_t:CDS:1</fullName>
    </submittedName>
</protein>
<dbReference type="Proteomes" id="UP000789525">
    <property type="component" value="Unassembled WGS sequence"/>
</dbReference>
<evidence type="ECO:0000313" key="2">
    <source>
        <dbReference type="Proteomes" id="UP000789525"/>
    </source>
</evidence>
<gene>
    <name evidence="1" type="ORF">ACOLOM_LOCUS1125</name>
</gene>
<proteinExistence type="predicted"/>
<evidence type="ECO:0000313" key="1">
    <source>
        <dbReference type="EMBL" id="CAG8459824.1"/>
    </source>
</evidence>
<sequence>MSDNEVEAKTHGIKRTRSSSGTLSLVNEDDSEMRLESQETREYLNPIVYIEYDPSKYDDNAPESSNSKLAAQNPESFKQESFVSLKPQTSKSRITRSMSRSLPSNKAVAEKVTLKKTASDKDKAVSKKAASSRASSSVSSIDSISSAKERKSSDQQNRTNSQRLQLLDAVLEEIDVLNWETVAEKVDGKSSRSCRNQWKKMIGDLRSSLTNDK</sequence>
<dbReference type="EMBL" id="CAJVPT010001278">
    <property type="protein sequence ID" value="CAG8459824.1"/>
    <property type="molecule type" value="Genomic_DNA"/>
</dbReference>
<name>A0ACA9K8X8_9GLOM</name>
<accession>A0ACA9K8X8</accession>
<keyword evidence="2" id="KW-1185">Reference proteome</keyword>
<organism evidence="1 2">
    <name type="scientific">Acaulospora colombiana</name>
    <dbReference type="NCBI Taxonomy" id="27376"/>
    <lineage>
        <taxon>Eukaryota</taxon>
        <taxon>Fungi</taxon>
        <taxon>Fungi incertae sedis</taxon>
        <taxon>Mucoromycota</taxon>
        <taxon>Glomeromycotina</taxon>
        <taxon>Glomeromycetes</taxon>
        <taxon>Diversisporales</taxon>
        <taxon>Acaulosporaceae</taxon>
        <taxon>Acaulospora</taxon>
    </lineage>
</organism>
<comment type="caution">
    <text evidence="1">The sequence shown here is derived from an EMBL/GenBank/DDBJ whole genome shotgun (WGS) entry which is preliminary data.</text>
</comment>